<name>A0AAD3T9B6_NEPGR</name>
<comment type="caution">
    <text evidence="1">The sequence shown here is derived from an EMBL/GenBank/DDBJ whole genome shotgun (WGS) entry which is preliminary data.</text>
</comment>
<organism evidence="1 2">
    <name type="scientific">Nepenthes gracilis</name>
    <name type="common">Slender pitcher plant</name>
    <dbReference type="NCBI Taxonomy" id="150966"/>
    <lineage>
        <taxon>Eukaryota</taxon>
        <taxon>Viridiplantae</taxon>
        <taxon>Streptophyta</taxon>
        <taxon>Embryophyta</taxon>
        <taxon>Tracheophyta</taxon>
        <taxon>Spermatophyta</taxon>
        <taxon>Magnoliopsida</taxon>
        <taxon>eudicotyledons</taxon>
        <taxon>Gunneridae</taxon>
        <taxon>Pentapetalae</taxon>
        <taxon>Caryophyllales</taxon>
        <taxon>Nepenthaceae</taxon>
        <taxon>Nepenthes</taxon>
    </lineage>
</organism>
<dbReference type="EMBL" id="BSYO01000030">
    <property type="protein sequence ID" value="GMH25893.1"/>
    <property type="molecule type" value="Genomic_DNA"/>
</dbReference>
<evidence type="ECO:0000313" key="2">
    <source>
        <dbReference type="Proteomes" id="UP001279734"/>
    </source>
</evidence>
<accession>A0AAD3T9B6</accession>
<protein>
    <submittedName>
        <fullName evidence="1">Uncharacterized protein</fullName>
    </submittedName>
</protein>
<gene>
    <name evidence="1" type="ORF">Nepgr_027736</name>
</gene>
<evidence type="ECO:0000313" key="1">
    <source>
        <dbReference type="EMBL" id="GMH25893.1"/>
    </source>
</evidence>
<sequence length="132" mass="14002">MEFYLLLRKEVALDLCCGDSPLRTHGAAEKAHGRIEDPLGGFRMMVETSVAVFRSGPLLNAAAEAVALFGTALECSAEQLSCFLGPFADLGWAAGLTRCNGSMIAASCWWSAYPVVRLGAFAGAEVVVPCWS</sequence>
<keyword evidence="2" id="KW-1185">Reference proteome</keyword>
<dbReference type="AlphaFoldDB" id="A0AAD3T9B6"/>
<dbReference type="Proteomes" id="UP001279734">
    <property type="component" value="Unassembled WGS sequence"/>
</dbReference>
<proteinExistence type="predicted"/>
<reference evidence="1" key="1">
    <citation type="submission" date="2023-05" db="EMBL/GenBank/DDBJ databases">
        <title>Nepenthes gracilis genome sequencing.</title>
        <authorList>
            <person name="Fukushima K."/>
        </authorList>
    </citation>
    <scope>NUCLEOTIDE SEQUENCE</scope>
    <source>
        <strain evidence="1">SING2019-196</strain>
    </source>
</reference>